<sequence>MSAVVKIGASKLAESFQKTSSPLSLSFSIEGYSSSGWSLAYLHVDETEQQRDGSHAMKWVKYTTKSKGYDFRM</sequence>
<gene>
    <name evidence="1" type="ORF">Amon02_000240400</name>
</gene>
<keyword evidence="2" id="KW-1185">Reference proteome</keyword>
<comment type="caution">
    <text evidence="1">The sequence shown here is derived from an EMBL/GenBank/DDBJ whole genome shotgun (WGS) entry which is preliminary data.</text>
</comment>
<evidence type="ECO:0000313" key="2">
    <source>
        <dbReference type="Proteomes" id="UP001165064"/>
    </source>
</evidence>
<dbReference type="Proteomes" id="UP001165064">
    <property type="component" value="Unassembled WGS sequence"/>
</dbReference>
<protein>
    <submittedName>
        <fullName evidence="1">Unnamed protein product</fullName>
    </submittedName>
</protein>
<organism evidence="1 2">
    <name type="scientific">Ambrosiozyma monospora</name>
    <name type="common">Yeast</name>
    <name type="synonym">Endomycopsis monosporus</name>
    <dbReference type="NCBI Taxonomy" id="43982"/>
    <lineage>
        <taxon>Eukaryota</taxon>
        <taxon>Fungi</taxon>
        <taxon>Dikarya</taxon>
        <taxon>Ascomycota</taxon>
        <taxon>Saccharomycotina</taxon>
        <taxon>Pichiomycetes</taxon>
        <taxon>Pichiales</taxon>
        <taxon>Pichiaceae</taxon>
        <taxon>Ambrosiozyma</taxon>
    </lineage>
</organism>
<evidence type="ECO:0000313" key="1">
    <source>
        <dbReference type="EMBL" id="GME76008.1"/>
    </source>
</evidence>
<reference evidence="1" key="1">
    <citation type="submission" date="2023-04" db="EMBL/GenBank/DDBJ databases">
        <title>Ambrosiozyma monospora NBRC 10751.</title>
        <authorList>
            <person name="Ichikawa N."/>
            <person name="Sato H."/>
            <person name="Tonouchi N."/>
        </authorList>
    </citation>
    <scope>NUCLEOTIDE SEQUENCE</scope>
    <source>
        <strain evidence="1">NBRC 10751</strain>
    </source>
</reference>
<dbReference type="EMBL" id="BSXS01001380">
    <property type="protein sequence ID" value="GME76008.1"/>
    <property type="molecule type" value="Genomic_DNA"/>
</dbReference>
<name>A0ACB5SXE5_AMBMO</name>
<proteinExistence type="predicted"/>
<accession>A0ACB5SXE5</accession>